<accession>A0A183CV24</accession>
<dbReference type="Gene3D" id="3.20.90.10">
    <property type="entry name" value="Tubby Protein, Chain A"/>
    <property type="match status" value="1"/>
</dbReference>
<dbReference type="PRINTS" id="PR01573">
    <property type="entry name" value="SUPERTUBBY"/>
</dbReference>
<reference evidence="3" key="1">
    <citation type="submission" date="2016-06" db="UniProtKB">
        <authorList>
            <consortium name="WormBaseParasite"/>
        </authorList>
    </citation>
    <scope>IDENTIFICATION</scope>
</reference>
<evidence type="ECO:0000256" key="1">
    <source>
        <dbReference type="ARBA" id="ARBA00007129"/>
    </source>
</evidence>
<proteinExistence type="inferred from homology"/>
<name>A0A183CV24_9BILA</name>
<sequence>LSVHWNGRGTLLAAVCKVNRFFILTYQGNVVYDVQVPLPMAGGITAFTWAHGDRIVLATSGKRLAIGRVVPDVPTLSVLVTYSVWQFMNKSGRLVDMLPVPSREKSVIRQLDHHLIRCRVPSEDELLEKVYEPTEWRWYCTIRPVPRRPNTYVLCMEHMAGLVPLLIGKQTNRLIPQFQVSLYNSASLLETSDNGNSAQVEDVGAFARPSTQRNSVWRRSKRQLRAMMSRHMKRPLSRTNEKLVQVSSNVWCTRFKMTSLIINFHPNLLAQVFYKTSVLHLQPRQMKVRLAVLATPGASGLRESAKCNAQKAGFQLSNSNTCSNRSSIRSGVAIAPSDRDNLIRTHNTANDEEPLIDEIAEEPLSAEEKLLFQSVVSEFNDLKTAVERHIARMKYFASDLEKSSQKLEPFGTTTTSSSSVLRGLPPRISTNSQDECVVNAKIRHRHEVAGTGQSTSNAGWPEQFDDIEGTRFPYATVDDHFFVPYIISKFCFKVFFLQYIDEDDAVVMRNSSERTPLIDYIKTAEPSRKGLRQLNDITSVLDKLAKMANDLTSARCVVRQLSDETATTSRDSEEFHATVLSLRSQLKDIARKVSQIEKKISYGKCRYALETTFSFSILPVTSIAITGDELLDEVCGDLQRRIQHIKAVLGEQPPVDESRYCVPRFLMYNKAPFWNEASQVYQLDFGGRVTQESAKNFQIELNGKQVMQFGRIENGAYTLDFRYPFTAVQAFAVALASITQRLK</sequence>
<evidence type="ECO:0000259" key="2">
    <source>
        <dbReference type="Pfam" id="PF01167"/>
    </source>
</evidence>
<dbReference type="AlphaFoldDB" id="A0A183CV24"/>
<dbReference type="SUPFAM" id="SSF54518">
    <property type="entry name" value="Tubby C-terminal domain-like"/>
    <property type="match status" value="1"/>
</dbReference>
<dbReference type="PANTHER" id="PTHR16517:SF2">
    <property type="entry name" value="TUBBY-RELATED PROTEIN 4"/>
    <property type="match status" value="1"/>
</dbReference>
<protein>
    <submittedName>
        <fullName evidence="3">Tub domain-containing protein</fullName>
    </submittedName>
</protein>
<organism evidence="3">
    <name type="scientific">Gongylonema pulchrum</name>
    <dbReference type="NCBI Taxonomy" id="637853"/>
    <lineage>
        <taxon>Eukaryota</taxon>
        <taxon>Metazoa</taxon>
        <taxon>Ecdysozoa</taxon>
        <taxon>Nematoda</taxon>
        <taxon>Chromadorea</taxon>
        <taxon>Rhabditida</taxon>
        <taxon>Spirurina</taxon>
        <taxon>Spiruromorpha</taxon>
        <taxon>Spiruroidea</taxon>
        <taxon>Gongylonematidae</taxon>
        <taxon>Gongylonema</taxon>
    </lineage>
</organism>
<comment type="similarity">
    <text evidence="1">Belongs to the TUB family.</text>
</comment>
<dbReference type="InterPro" id="IPR025659">
    <property type="entry name" value="Tubby-like_C"/>
</dbReference>
<dbReference type="InterPro" id="IPR000007">
    <property type="entry name" value="Tubby_C"/>
</dbReference>
<evidence type="ECO:0000313" key="3">
    <source>
        <dbReference type="WBParaSite" id="GPUH_0000031401-mRNA-1"/>
    </source>
</evidence>
<dbReference type="Pfam" id="PF01167">
    <property type="entry name" value="Tub"/>
    <property type="match status" value="1"/>
</dbReference>
<dbReference type="PANTHER" id="PTHR16517">
    <property type="entry name" value="TUBBY-RELATED"/>
    <property type="match status" value="1"/>
</dbReference>
<feature type="domain" description="Tubby C-terminal" evidence="2">
    <location>
        <begin position="664"/>
        <end position="738"/>
    </location>
</feature>
<dbReference type="WBParaSite" id="GPUH_0000031401-mRNA-1">
    <property type="protein sequence ID" value="GPUH_0000031401-mRNA-1"/>
    <property type="gene ID" value="GPUH_0000031401"/>
</dbReference>